<sequence length="374" mass="38799">MNMSATATTAAPSERAVLRRVLTHLLLPLLMCLGMGLAYESAFHAPSPHHMKVAVIGATPQADVLAQTIKDQAGDALDVTTLPSADAAKAQIMNRSLVAAYQPGAGTPQLYVATANSGTDVEVATKIFTTVAATGHQPLATVDLTPMPSQDPTNQALFFLLVAISIGSYGSVAVIGGAGAALRVRTQAALCVGVSLTVAVIGTVLAGPVFDFVHHDLAGLFALAWVYSFAVAGIGTALHHFLGRWTTLGTMLLFVMLNFTSSGGVFRPDLQNGFFGSLHSFWIGSGFVEGTRSMIYFDGRGGFSTDVWILAIWALVAAAGLGITGLVKSRQSQGSTLVAASNVPTAIPTATLATAPASETPDDIREEEEEAVSV</sequence>
<protein>
    <recommendedName>
        <fullName evidence="5">ABC transporter permease</fullName>
    </recommendedName>
</protein>
<feature type="transmembrane region" description="Helical" evidence="2">
    <location>
        <begin position="218"/>
        <end position="238"/>
    </location>
</feature>
<gene>
    <name evidence="3" type="ORF">I2501_20520</name>
</gene>
<organism evidence="3 4">
    <name type="scientific">Streptacidiphilus fuscans</name>
    <dbReference type="NCBI Taxonomy" id="2789292"/>
    <lineage>
        <taxon>Bacteria</taxon>
        <taxon>Bacillati</taxon>
        <taxon>Actinomycetota</taxon>
        <taxon>Actinomycetes</taxon>
        <taxon>Kitasatosporales</taxon>
        <taxon>Streptomycetaceae</taxon>
        <taxon>Streptacidiphilus</taxon>
    </lineage>
</organism>
<evidence type="ECO:0008006" key="5">
    <source>
        <dbReference type="Google" id="ProtNLM"/>
    </source>
</evidence>
<proteinExistence type="predicted"/>
<keyword evidence="2" id="KW-0472">Membrane</keyword>
<dbReference type="AlphaFoldDB" id="A0A931FH92"/>
<evidence type="ECO:0000256" key="1">
    <source>
        <dbReference type="SAM" id="MobiDB-lite"/>
    </source>
</evidence>
<evidence type="ECO:0000313" key="3">
    <source>
        <dbReference type="EMBL" id="MBF9070414.1"/>
    </source>
</evidence>
<comment type="caution">
    <text evidence="3">The sequence shown here is derived from an EMBL/GenBank/DDBJ whole genome shotgun (WGS) entry which is preliminary data.</text>
</comment>
<evidence type="ECO:0000313" key="4">
    <source>
        <dbReference type="Proteomes" id="UP000657385"/>
    </source>
</evidence>
<name>A0A931FH92_9ACTN</name>
<feature type="transmembrane region" description="Helical" evidence="2">
    <location>
        <begin position="188"/>
        <end position="206"/>
    </location>
</feature>
<keyword evidence="4" id="KW-1185">Reference proteome</keyword>
<dbReference type="EMBL" id="JADPRT010000008">
    <property type="protein sequence ID" value="MBF9070414.1"/>
    <property type="molecule type" value="Genomic_DNA"/>
</dbReference>
<keyword evidence="2" id="KW-1133">Transmembrane helix</keyword>
<feature type="region of interest" description="Disordered" evidence="1">
    <location>
        <begin position="351"/>
        <end position="374"/>
    </location>
</feature>
<reference evidence="3" key="1">
    <citation type="submission" date="2020-11" db="EMBL/GenBank/DDBJ databases">
        <title>Isolation and identification of active actinomycetes.</title>
        <authorList>
            <person name="Yu B."/>
        </authorList>
    </citation>
    <scope>NUCLEOTIDE SEQUENCE</scope>
    <source>
        <strain evidence="3">NEAU-YB345</strain>
    </source>
</reference>
<feature type="transmembrane region" description="Helical" evidence="2">
    <location>
        <begin position="245"/>
        <end position="266"/>
    </location>
</feature>
<keyword evidence="2" id="KW-0812">Transmembrane</keyword>
<feature type="compositionally biased region" description="Acidic residues" evidence="1">
    <location>
        <begin position="360"/>
        <end position="374"/>
    </location>
</feature>
<feature type="transmembrane region" description="Helical" evidence="2">
    <location>
        <begin position="307"/>
        <end position="327"/>
    </location>
</feature>
<dbReference type="Proteomes" id="UP000657385">
    <property type="component" value="Unassembled WGS sequence"/>
</dbReference>
<accession>A0A931FH92</accession>
<evidence type="ECO:0000256" key="2">
    <source>
        <dbReference type="SAM" id="Phobius"/>
    </source>
</evidence>
<feature type="transmembrane region" description="Helical" evidence="2">
    <location>
        <begin position="156"/>
        <end position="176"/>
    </location>
</feature>
<feature type="transmembrane region" description="Helical" evidence="2">
    <location>
        <begin position="21"/>
        <end position="39"/>
    </location>
</feature>